<sequence>MQRQPPQRQLTRKAQLAHSNWHHMTKLQATLGAVRTWSLIRLLLDPTKNKNHTSQTLRKILHNFKGTK</sequence>
<dbReference type="EnsemblMetazoa" id="ISCW017415-RA">
    <property type="protein sequence ID" value="ISCW017415-PA"/>
    <property type="gene ID" value="ISCW017415"/>
</dbReference>
<dbReference type="VEuPathDB" id="VectorBase:ISCI017415"/>
<organism>
    <name type="scientific">Ixodes scapularis</name>
    <name type="common">Black-legged tick</name>
    <name type="synonym">Deer tick</name>
    <dbReference type="NCBI Taxonomy" id="6945"/>
    <lineage>
        <taxon>Eukaryota</taxon>
        <taxon>Metazoa</taxon>
        <taxon>Ecdysozoa</taxon>
        <taxon>Arthropoda</taxon>
        <taxon>Chelicerata</taxon>
        <taxon>Arachnida</taxon>
        <taxon>Acari</taxon>
        <taxon>Parasitiformes</taxon>
        <taxon>Ixodida</taxon>
        <taxon>Ixodoidea</taxon>
        <taxon>Ixodidae</taxon>
        <taxon>Ixodinae</taxon>
        <taxon>Ixodes</taxon>
    </lineage>
</organism>
<dbReference type="PaxDb" id="6945-B7PCC3"/>
<reference evidence="1 3" key="1">
    <citation type="submission" date="2008-03" db="EMBL/GenBank/DDBJ databases">
        <title>Annotation of Ixodes scapularis.</title>
        <authorList>
            <consortium name="Ixodes scapularis Genome Project Consortium"/>
            <person name="Caler E."/>
            <person name="Hannick L.I."/>
            <person name="Bidwell S."/>
            <person name="Joardar V."/>
            <person name="Thiagarajan M."/>
            <person name="Amedeo P."/>
            <person name="Galinsky K.J."/>
            <person name="Schobel S."/>
            <person name="Inman J."/>
            <person name="Hostetler J."/>
            <person name="Miller J."/>
            <person name="Hammond M."/>
            <person name="Megy K."/>
            <person name="Lawson D."/>
            <person name="Kodira C."/>
            <person name="Sutton G."/>
            <person name="Meyer J."/>
            <person name="Hill C.A."/>
            <person name="Birren B."/>
            <person name="Nene V."/>
            <person name="Collins F."/>
            <person name="Alarcon-Chaidez F."/>
            <person name="Wikel S."/>
            <person name="Strausberg R."/>
        </authorList>
    </citation>
    <scope>NUCLEOTIDE SEQUENCE [LARGE SCALE GENOMIC DNA]</scope>
    <source>
        <strain evidence="3">Wikel</strain>
        <strain evidence="1">Wikel colony</strain>
    </source>
</reference>
<name>B7PCC3_IXOSC</name>
<dbReference type="HOGENOM" id="CLU_2796792_0_0_1"/>
<proteinExistence type="predicted"/>
<dbReference type="Proteomes" id="UP000001555">
    <property type="component" value="Unassembled WGS sequence"/>
</dbReference>
<evidence type="ECO:0000313" key="3">
    <source>
        <dbReference type="Proteomes" id="UP000001555"/>
    </source>
</evidence>
<dbReference type="EMBL" id="ABJB010440703">
    <property type="status" value="NOT_ANNOTATED_CDS"/>
    <property type="molecule type" value="Genomic_DNA"/>
</dbReference>
<dbReference type="AlphaFoldDB" id="B7PCC3"/>
<dbReference type="VEuPathDB" id="VectorBase:ISCW017415"/>
<keyword evidence="3" id="KW-1185">Reference proteome</keyword>
<gene>
    <name evidence="1" type="ORF">IscW_ISCW017415</name>
</gene>
<accession>B7PCC3</accession>
<dbReference type="EMBL" id="DS682990">
    <property type="protein sequence ID" value="EEC04245.1"/>
    <property type="molecule type" value="Genomic_DNA"/>
</dbReference>
<reference evidence="2" key="2">
    <citation type="submission" date="2020-05" db="UniProtKB">
        <authorList>
            <consortium name="EnsemblMetazoa"/>
        </authorList>
    </citation>
    <scope>IDENTIFICATION</scope>
    <source>
        <strain evidence="2">wikel</strain>
    </source>
</reference>
<dbReference type="InParanoid" id="B7PCC3"/>
<protein>
    <submittedName>
        <fullName evidence="1 2">Uncharacterized protein</fullName>
    </submittedName>
</protein>
<evidence type="ECO:0000313" key="2">
    <source>
        <dbReference type="EnsemblMetazoa" id="ISCW017415-PA"/>
    </source>
</evidence>
<evidence type="ECO:0000313" key="1">
    <source>
        <dbReference type="EMBL" id="EEC04245.1"/>
    </source>
</evidence>